<evidence type="ECO:0000313" key="1">
    <source>
        <dbReference type="Proteomes" id="UP000887565"/>
    </source>
</evidence>
<sequence>NLKELYFNKFFCTLQAKRSRVQTKILAWYVPVQTKILAQKIFFATQQPSVFSIDGFFRTCLLCVRIDN</sequence>
<proteinExistence type="predicted"/>
<accession>A0A915I3M6</accession>
<dbReference type="WBParaSite" id="nRc.2.0.1.t08737-RA">
    <property type="protein sequence ID" value="nRc.2.0.1.t08737-RA"/>
    <property type="gene ID" value="nRc.2.0.1.g08737"/>
</dbReference>
<dbReference type="Proteomes" id="UP000887565">
    <property type="component" value="Unplaced"/>
</dbReference>
<reference evidence="2" key="1">
    <citation type="submission" date="2022-11" db="UniProtKB">
        <authorList>
            <consortium name="WormBaseParasite"/>
        </authorList>
    </citation>
    <scope>IDENTIFICATION</scope>
</reference>
<organism evidence="1 2">
    <name type="scientific">Romanomermis culicivorax</name>
    <name type="common">Nematode worm</name>
    <dbReference type="NCBI Taxonomy" id="13658"/>
    <lineage>
        <taxon>Eukaryota</taxon>
        <taxon>Metazoa</taxon>
        <taxon>Ecdysozoa</taxon>
        <taxon>Nematoda</taxon>
        <taxon>Enoplea</taxon>
        <taxon>Dorylaimia</taxon>
        <taxon>Mermithida</taxon>
        <taxon>Mermithoidea</taxon>
        <taxon>Mermithidae</taxon>
        <taxon>Romanomermis</taxon>
    </lineage>
</organism>
<dbReference type="AlphaFoldDB" id="A0A915I3M6"/>
<protein>
    <submittedName>
        <fullName evidence="2">Reverse transcriptase</fullName>
    </submittedName>
</protein>
<keyword evidence="1" id="KW-1185">Reference proteome</keyword>
<evidence type="ECO:0000313" key="2">
    <source>
        <dbReference type="WBParaSite" id="nRc.2.0.1.t08737-RA"/>
    </source>
</evidence>
<name>A0A915I3M6_ROMCU</name>